<evidence type="ECO:0000313" key="3">
    <source>
        <dbReference type="Proteomes" id="UP001596039"/>
    </source>
</evidence>
<feature type="transmembrane region" description="Helical" evidence="1">
    <location>
        <begin position="76"/>
        <end position="95"/>
    </location>
</feature>
<keyword evidence="1" id="KW-0812">Transmembrane</keyword>
<reference evidence="3" key="1">
    <citation type="journal article" date="2019" name="Int. J. Syst. Evol. Microbiol.">
        <title>The Global Catalogue of Microorganisms (GCM) 10K type strain sequencing project: providing services to taxonomists for standard genome sequencing and annotation.</title>
        <authorList>
            <consortium name="The Broad Institute Genomics Platform"/>
            <consortium name="The Broad Institute Genome Sequencing Center for Infectious Disease"/>
            <person name="Wu L."/>
            <person name="Ma J."/>
        </authorList>
    </citation>
    <scope>NUCLEOTIDE SEQUENCE [LARGE SCALE GENOMIC DNA]</scope>
    <source>
        <strain evidence="3">CGMCC 4.6997</strain>
    </source>
</reference>
<keyword evidence="1" id="KW-0472">Membrane</keyword>
<dbReference type="EMBL" id="JBHSMG010000001">
    <property type="protein sequence ID" value="MFC5502015.1"/>
    <property type="molecule type" value="Genomic_DNA"/>
</dbReference>
<comment type="caution">
    <text evidence="2">The sequence shown here is derived from an EMBL/GenBank/DDBJ whole genome shotgun (WGS) entry which is preliminary data.</text>
</comment>
<keyword evidence="1" id="KW-1133">Transmembrane helix</keyword>
<feature type="transmembrane region" description="Helical" evidence="1">
    <location>
        <begin position="127"/>
        <end position="148"/>
    </location>
</feature>
<feature type="transmembrane region" description="Helical" evidence="1">
    <location>
        <begin position="154"/>
        <end position="179"/>
    </location>
</feature>
<organism evidence="2 3">
    <name type="scientific">Lysinimonas soli</name>
    <dbReference type="NCBI Taxonomy" id="1074233"/>
    <lineage>
        <taxon>Bacteria</taxon>
        <taxon>Bacillati</taxon>
        <taxon>Actinomycetota</taxon>
        <taxon>Actinomycetes</taxon>
        <taxon>Micrococcales</taxon>
        <taxon>Microbacteriaceae</taxon>
        <taxon>Lysinimonas</taxon>
    </lineage>
</organism>
<dbReference type="RefSeq" id="WP_386739674.1">
    <property type="nucleotide sequence ID" value="NZ_JBHSMG010000001.1"/>
</dbReference>
<evidence type="ECO:0000256" key="1">
    <source>
        <dbReference type="SAM" id="Phobius"/>
    </source>
</evidence>
<name>A0ABW0NPS9_9MICO</name>
<proteinExistence type="predicted"/>
<protein>
    <submittedName>
        <fullName evidence="2">ECF transporter S component</fullName>
    </submittedName>
</protein>
<keyword evidence="3" id="KW-1185">Reference proteome</keyword>
<dbReference type="Pfam" id="PF09819">
    <property type="entry name" value="ABC_cobalt"/>
    <property type="match status" value="1"/>
</dbReference>
<dbReference type="Proteomes" id="UP001596039">
    <property type="component" value="Unassembled WGS sequence"/>
</dbReference>
<gene>
    <name evidence="2" type="ORF">ACFPJ4_07155</name>
</gene>
<accession>A0ABW0NPS9</accession>
<feature type="transmembrane region" description="Helical" evidence="1">
    <location>
        <begin position="44"/>
        <end position="69"/>
    </location>
</feature>
<feature type="transmembrane region" description="Helical" evidence="1">
    <location>
        <begin position="101"/>
        <end position="120"/>
    </location>
</feature>
<feature type="transmembrane region" description="Helical" evidence="1">
    <location>
        <begin position="18"/>
        <end position="38"/>
    </location>
</feature>
<sequence>MATTSTGNHSRIVWRWRVVDIVVAAVIGVATGLIYWAWQFPAAGIAAALPGVQSLGYGLWLLAGVLAALVIRKPGAALFAELVAAIVEALVGNQWGGAVTVLYGVVEGLGAELVFAAFLYANWRLFVAILSGILAGIGGAILDLVLYYPGSTPVFSLVYVISFAVSGAVLAGVVGWLIVRALAPTGALNRFASGRQRTAEV</sequence>
<dbReference type="InterPro" id="IPR017195">
    <property type="entry name" value="ABC_thiamin-permease_prd"/>
</dbReference>
<dbReference type="PIRSF" id="PIRSF037394">
    <property type="entry name" value="ABC_thiamine-permease_YkoE_prd"/>
    <property type="match status" value="1"/>
</dbReference>
<evidence type="ECO:0000313" key="2">
    <source>
        <dbReference type="EMBL" id="MFC5502015.1"/>
    </source>
</evidence>